<accession>A0A8S1SES0</accession>
<dbReference type="Proteomes" id="UP000683925">
    <property type="component" value="Unassembled WGS sequence"/>
</dbReference>
<feature type="transmembrane region" description="Helical" evidence="1">
    <location>
        <begin position="127"/>
        <end position="148"/>
    </location>
</feature>
<gene>
    <name evidence="2" type="ORF">POCTA_138.1.T0100016</name>
</gene>
<feature type="transmembrane region" description="Helical" evidence="1">
    <location>
        <begin position="242"/>
        <end position="267"/>
    </location>
</feature>
<evidence type="ECO:0000256" key="1">
    <source>
        <dbReference type="SAM" id="Phobius"/>
    </source>
</evidence>
<dbReference type="EMBL" id="CAJJDP010000009">
    <property type="protein sequence ID" value="CAD8138693.1"/>
    <property type="molecule type" value="Genomic_DNA"/>
</dbReference>
<keyword evidence="1" id="KW-0812">Transmembrane</keyword>
<name>A0A8S1SES0_PAROT</name>
<keyword evidence="3" id="KW-1185">Reference proteome</keyword>
<evidence type="ECO:0000313" key="2">
    <source>
        <dbReference type="EMBL" id="CAD8138693.1"/>
    </source>
</evidence>
<evidence type="ECO:0000313" key="3">
    <source>
        <dbReference type="Proteomes" id="UP000683925"/>
    </source>
</evidence>
<comment type="caution">
    <text evidence="2">The sequence shown here is derived from an EMBL/GenBank/DDBJ whole genome shotgun (WGS) entry which is preliminary data.</text>
</comment>
<organism evidence="2 3">
    <name type="scientific">Paramecium octaurelia</name>
    <dbReference type="NCBI Taxonomy" id="43137"/>
    <lineage>
        <taxon>Eukaryota</taxon>
        <taxon>Sar</taxon>
        <taxon>Alveolata</taxon>
        <taxon>Ciliophora</taxon>
        <taxon>Intramacronucleata</taxon>
        <taxon>Oligohymenophorea</taxon>
        <taxon>Peniculida</taxon>
        <taxon>Parameciidae</taxon>
        <taxon>Paramecium</taxon>
    </lineage>
</organism>
<dbReference type="AlphaFoldDB" id="A0A8S1SES0"/>
<reference evidence="2" key="1">
    <citation type="submission" date="2021-01" db="EMBL/GenBank/DDBJ databases">
        <authorList>
            <consortium name="Genoscope - CEA"/>
            <person name="William W."/>
        </authorList>
    </citation>
    <scope>NUCLEOTIDE SEQUENCE</scope>
</reference>
<protein>
    <recommendedName>
        <fullName evidence="4">Transmembrane protein</fullName>
    </recommendedName>
</protein>
<sequence>MNGCSLITRTAIKNKNLTSDAIRQNEVQYGELKIMPKKVLNLFHPYCTLIHTVHTIKKQQLIYLAQEKHARINQFLFHMRYQKPQQNSNWTTYTSTHMYHMQKYLDQLIELIQNLVCSQMQVHFKHWNVHLVQIALLFHTFISSYLPISTINIKTRFIRFKMVITSGKGFSHYLTINSSYQREMCSPQYCEQQFQNIGMLQGKKIEKEGKKYVQCSGSASQRMNHNLKKKCLSMAIRRTKKLIIIIFHSFDIVRASVTYFGSIFSAYNSDAYDALRIQKLI</sequence>
<proteinExistence type="predicted"/>
<evidence type="ECO:0008006" key="4">
    <source>
        <dbReference type="Google" id="ProtNLM"/>
    </source>
</evidence>
<keyword evidence="1" id="KW-0472">Membrane</keyword>
<keyword evidence="1" id="KW-1133">Transmembrane helix</keyword>